<protein>
    <submittedName>
        <fullName evidence="2">Uncharacterized protein</fullName>
    </submittedName>
</protein>
<dbReference type="RefSeq" id="XP_031021330.1">
    <property type="nucleotide sequence ID" value="XM_031154591.1"/>
</dbReference>
<comment type="caution">
    <text evidence="2">The sequence shown here is derived from an EMBL/GenBank/DDBJ whole genome shotgun (WGS) entry which is preliminary data.</text>
</comment>
<dbReference type="GeneID" id="41989887"/>
<gene>
    <name evidence="2" type="ORF">FIESC28_00440</name>
</gene>
<organism evidence="2 3">
    <name type="scientific">Fusarium coffeatum</name>
    <dbReference type="NCBI Taxonomy" id="231269"/>
    <lineage>
        <taxon>Eukaryota</taxon>
        <taxon>Fungi</taxon>
        <taxon>Dikarya</taxon>
        <taxon>Ascomycota</taxon>
        <taxon>Pezizomycotina</taxon>
        <taxon>Sordariomycetes</taxon>
        <taxon>Hypocreomycetidae</taxon>
        <taxon>Hypocreales</taxon>
        <taxon>Nectriaceae</taxon>
        <taxon>Fusarium</taxon>
        <taxon>Fusarium incarnatum-equiseti species complex</taxon>
    </lineage>
</organism>
<evidence type="ECO:0000256" key="1">
    <source>
        <dbReference type="SAM" id="MobiDB-lite"/>
    </source>
</evidence>
<keyword evidence="3" id="KW-1185">Reference proteome</keyword>
<dbReference type="AlphaFoldDB" id="A0A366SBR7"/>
<evidence type="ECO:0000313" key="3">
    <source>
        <dbReference type="Proteomes" id="UP000253153"/>
    </source>
</evidence>
<dbReference type="OrthoDB" id="5153231at2759"/>
<sequence>MDASQSFRLLPYCCFCLFELKAGDNAIRPVHKPEASVRAPDTPNTIEFEYQPWVFNPQDPQSVPPRRWKRSREAIPIAHLACFQEWPGGFKRRPGVVGYHFQPPSSDLLRRRAFLFKGLNSKSPNDINKIDLQQQARLGVRSLLDRQQRIPQEVIDANRGCVHFVVDLRQPLWGIAMVFEGLKYISHLSNTQGADFERVPARSDGTLGKVTYVSNHLGVGTLYLDETRLPDPIKECAGIWWSCFETSERMSFLRGFTDGFKIRDLQLVESPQAAGKPPIRWSIPPTGPVWFADLDARAHGTPHFKLMDCGRPEITGYSACMIDGDLVDLRCHVRSESRDEASMHYKEGGGDRLHAVWLYFPMQDDERVFEIWRRRKKPQSCRDIPILRTNKGRVFVLGTHPNDPRSPVILDRLTSFPSPTNAKFWYSCLEGCVDHLAFVTADRRHDKNEPCALLVGPAAVLSSSGVGNQYFFTTAKLEDVVRVVPCQAWAPGSTGIVGLLFVYSDEHREAVGQIRLDYLLPFMPADPTGDMWLGLRPLSYGFLVDAIRLIPSAGKTIYGGNSSEDGLTWHRVEWKGRLEWLVWYGSCFIAHHQQPVPPGDLGSVLETQGGREWETEIEDRKPNVSP</sequence>
<dbReference type="Proteomes" id="UP000253153">
    <property type="component" value="Unassembled WGS sequence"/>
</dbReference>
<feature type="compositionally biased region" description="Basic and acidic residues" evidence="1">
    <location>
        <begin position="609"/>
        <end position="626"/>
    </location>
</feature>
<dbReference type="EMBL" id="QKXC01000010">
    <property type="protein sequence ID" value="RBR26739.1"/>
    <property type="molecule type" value="Genomic_DNA"/>
</dbReference>
<feature type="region of interest" description="Disordered" evidence="1">
    <location>
        <begin position="599"/>
        <end position="626"/>
    </location>
</feature>
<accession>A0A366SBR7</accession>
<evidence type="ECO:0000313" key="2">
    <source>
        <dbReference type="EMBL" id="RBR26739.1"/>
    </source>
</evidence>
<name>A0A366SBR7_9HYPO</name>
<proteinExistence type="predicted"/>
<reference evidence="2 3" key="1">
    <citation type="submission" date="2018-06" db="EMBL/GenBank/DDBJ databases">
        <title>Fusarium incarnatum-equiseti species complex species 28.</title>
        <authorList>
            <person name="Gardiner D.M."/>
        </authorList>
    </citation>
    <scope>NUCLEOTIDE SEQUENCE [LARGE SCALE GENOMIC DNA]</scope>
    <source>
        <strain evidence="2 3">FIESC_28</strain>
    </source>
</reference>